<evidence type="ECO:0000256" key="1">
    <source>
        <dbReference type="ARBA" id="ARBA00022527"/>
    </source>
</evidence>
<dbReference type="AlphaFoldDB" id="Q4T772"/>
<dbReference type="GO" id="GO:0005524">
    <property type="term" value="F:ATP binding"/>
    <property type="evidence" value="ECO:0007669"/>
    <property type="project" value="UniProtKB-KW"/>
</dbReference>
<evidence type="ECO:0000313" key="7">
    <source>
        <dbReference type="EMBL" id="CAF91260.1"/>
    </source>
</evidence>
<proteinExistence type="predicted"/>
<evidence type="ECO:0000256" key="6">
    <source>
        <dbReference type="SAM" id="MobiDB-lite"/>
    </source>
</evidence>
<evidence type="ECO:0000256" key="4">
    <source>
        <dbReference type="ARBA" id="ARBA00022777"/>
    </source>
</evidence>
<name>Q4T772_TETNG</name>
<dbReference type="Gene3D" id="1.10.510.10">
    <property type="entry name" value="Transferase(Phosphotransferase) domain 1"/>
    <property type="match status" value="1"/>
</dbReference>
<dbReference type="EMBL" id="CAAE01008259">
    <property type="protein sequence ID" value="CAF91260.1"/>
    <property type="molecule type" value="Genomic_DNA"/>
</dbReference>
<keyword evidence="5" id="KW-0067">ATP-binding</keyword>
<evidence type="ECO:0000256" key="5">
    <source>
        <dbReference type="ARBA" id="ARBA00022840"/>
    </source>
</evidence>
<dbReference type="GO" id="GO:0005634">
    <property type="term" value="C:nucleus"/>
    <property type="evidence" value="ECO:0007669"/>
    <property type="project" value="TreeGrafter"/>
</dbReference>
<comment type="caution">
    <text evidence="7">The sequence shown here is derived from an EMBL/GenBank/DDBJ whole genome shotgun (WGS) entry which is preliminary data.</text>
</comment>
<gene>
    <name evidence="7" type="ORF">GSTENG00005895001</name>
</gene>
<organism evidence="7">
    <name type="scientific">Tetraodon nigroviridis</name>
    <name type="common">Spotted green pufferfish</name>
    <name type="synonym">Chelonodon nigroviridis</name>
    <dbReference type="NCBI Taxonomy" id="99883"/>
    <lineage>
        <taxon>Eukaryota</taxon>
        <taxon>Metazoa</taxon>
        <taxon>Chordata</taxon>
        <taxon>Craniata</taxon>
        <taxon>Vertebrata</taxon>
        <taxon>Euteleostomi</taxon>
        <taxon>Actinopterygii</taxon>
        <taxon>Neopterygii</taxon>
        <taxon>Teleostei</taxon>
        <taxon>Neoteleostei</taxon>
        <taxon>Acanthomorphata</taxon>
        <taxon>Eupercaria</taxon>
        <taxon>Tetraodontiformes</taxon>
        <taxon>Tetradontoidea</taxon>
        <taxon>Tetraodontidae</taxon>
        <taxon>Tetraodon</taxon>
    </lineage>
</organism>
<keyword evidence="3" id="KW-0547">Nucleotide-binding</keyword>
<dbReference type="GO" id="GO:0004674">
    <property type="term" value="F:protein serine/threonine kinase activity"/>
    <property type="evidence" value="ECO:0007669"/>
    <property type="project" value="UniProtKB-KW"/>
</dbReference>
<feature type="region of interest" description="Disordered" evidence="6">
    <location>
        <begin position="172"/>
        <end position="216"/>
    </location>
</feature>
<keyword evidence="4" id="KW-0418">Kinase</keyword>
<evidence type="ECO:0000256" key="2">
    <source>
        <dbReference type="ARBA" id="ARBA00022679"/>
    </source>
</evidence>
<dbReference type="OrthoDB" id="63265at2759"/>
<reference evidence="7" key="1">
    <citation type="journal article" date="2004" name="Nature">
        <title>Genome duplication in the teleost fish Tetraodon nigroviridis reveals the early vertebrate proto-karyotype.</title>
        <authorList>
            <person name="Jaillon O."/>
            <person name="Aury J.-M."/>
            <person name="Brunet F."/>
            <person name="Petit J.-L."/>
            <person name="Stange-Thomann N."/>
            <person name="Mauceli E."/>
            <person name="Bouneau L."/>
            <person name="Fischer C."/>
            <person name="Ozouf-Costaz C."/>
            <person name="Bernot A."/>
            <person name="Nicaud S."/>
            <person name="Jaffe D."/>
            <person name="Fisher S."/>
            <person name="Lutfalla G."/>
            <person name="Dossat C."/>
            <person name="Segurens B."/>
            <person name="Dasilva C."/>
            <person name="Salanoubat M."/>
            <person name="Levy M."/>
            <person name="Boudet N."/>
            <person name="Castellano S."/>
            <person name="Anthouard V."/>
            <person name="Jubin C."/>
            <person name="Castelli V."/>
            <person name="Katinka M."/>
            <person name="Vacherie B."/>
            <person name="Biemont C."/>
            <person name="Skalli Z."/>
            <person name="Cattolico L."/>
            <person name="Poulain J."/>
            <person name="De Berardinis V."/>
            <person name="Cruaud C."/>
            <person name="Duprat S."/>
            <person name="Brottier P."/>
            <person name="Coutanceau J.-P."/>
            <person name="Gouzy J."/>
            <person name="Parra G."/>
            <person name="Lardier G."/>
            <person name="Chapple C."/>
            <person name="McKernan K.J."/>
            <person name="McEwan P."/>
            <person name="Bosak S."/>
            <person name="Kellis M."/>
            <person name="Volff J.-N."/>
            <person name="Guigo R."/>
            <person name="Zody M.C."/>
            <person name="Mesirov J."/>
            <person name="Lindblad-Toh K."/>
            <person name="Birren B."/>
            <person name="Nusbaum C."/>
            <person name="Kahn D."/>
            <person name="Robinson-Rechavi M."/>
            <person name="Laudet V."/>
            <person name="Schachter V."/>
            <person name="Quetier F."/>
            <person name="Saurin W."/>
            <person name="Scarpelli C."/>
            <person name="Wincker P."/>
            <person name="Lander E.S."/>
            <person name="Weissenbach J."/>
            <person name="Roest Crollius H."/>
        </authorList>
    </citation>
    <scope>NUCLEOTIDE SEQUENCE [LARGE SCALE GENOMIC DNA]</scope>
</reference>
<dbReference type="PANTHER" id="PTHR24057">
    <property type="entry name" value="GLYCOGEN SYNTHASE KINASE-3 ALPHA"/>
    <property type="match status" value="1"/>
</dbReference>
<feature type="non-terminal residue" evidence="7">
    <location>
        <position position="1"/>
    </location>
</feature>
<accession>Q4T772</accession>
<sequence>RAVGCIFGELLNSSPLFPGENDIEQLCCVLRVLGTPTRESWPEIVELPDYNKISFTEQPAMRLDALVPDAPPQAVRLLRSFLLYPSQQRCPARQVGASARSAAGLPADGCRPPAGAPPPVFLLGSPPGAPFGAAGGSPGRGARRGSARRACPPTSPWTCRWRAAWWTRRCCGRPPPASEQTHRRPAARNRRRAARYRRPAASFTDLGAVSRNSAPN</sequence>
<feature type="region of interest" description="Disordered" evidence="6">
    <location>
        <begin position="127"/>
        <end position="155"/>
    </location>
</feature>
<evidence type="ECO:0000256" key="3">
    <source>
        <dbReference type="ARBA" id="ARBA00022741"/>
    </source>
</evidence>
<keyword evidence="1" id="KW-0723">Serine/threonine-protein kinase</keyword>
<dbReference type="InterPro" id="IPR050591">
    <property type="entry name" value="GSK-3"/>
</dbReference>
<dbReference type="InterPro" id="IPR011009">
    <property type="entry name" value="Kinase-like_dom_sf"/>
</dbReference>
<reference evidence="7" key="2">
    <citation type="submission" date="2004-02" db="EMBL/GenBank/DDBJ databases">
        <authorList>
            <consortium name="Genoscope"/>
            <consortium name="Whitehead Institute Centre for Genome Research"/>
        </authorList>
    </citation>
    <scope>NUCLEOTIDE SEQUENCE</scope>
</reference>
<dbReference type="GO" id="GO:0030154">
    <property type="term" value="P:cell differentiation"/>
    <property type="evidence" value="ECO:0007669"/>
    <property type="project" value="TreeGrafter"/>
</dbReference>
<dbReference type="GO" id="GO:0007165">
    <property type="term" value="P:signal transduction"/>
    <property type="evidence" value="ECO:0007669"/>
    <property type="project" value="TreeGrafter"/>
</dbReference>
<dbReference type="GO" id="GO:0005737">
    <property type="term" value="C:cytoplasm"/>
    <property type="evidence" value="ECO:0007669"/>
    <property type="project" value="TreeGrafter"/>
</dbReference>
<dbReference type="KEGG" id="tng:GSTEN00005895G001"/>
<keyword evidence="2" id="KW-0808">Transferase</keyword>
<protein>
    <submittedName>
        <fullName evidence="7">(spotted green pufferfish) hypothetical protein</fullName>
    </submittedName>
</protein>
<dbReference type="SUPFAM" id="SSF56112">
    <property type="entry name" value="Protein kinase-like (PK-like)"/>
    <property type="match status" value="1"/>
</dbReference>
<dbReference type="PANTHER" id="PTHR24057:SF0">
    <property type="entry name" value="PROTEIN KINASE SHAGGY-RELATED"/>
    <property type="match status" value="1"/>
</dbReference>
<feature type="compositionally biased region" description="Basic residues" evidence="6">
    <location>
        <begin position="183"/>
        <end position="198"/>
    </location>
</feature>